<dbReference type="Proteomes" id="UP000000226">
    <property type="component" value="Chromosome 2"/>
</dbReference>
<sequence>MTPNDHVGKIDSHQDQPSTRVCLLLANNLPSSKLPQEIREQMTDHIPLPTNSKVEIISLLRPHDHSFNDLRETALHAPRKDSIPTQLRPTKTNERQNSPVAPATVVQ</sequence>
<feature type="region of interest" description="Disordered" evidence="1">
    <location>
        <begin position="72"/>
        <end position="107"/>
    </location>
</feature>
<dbReference type="AlphaFoldDB" id="V7CLP8"/>
<organism evidence="2 3">
    <name type="scientific">Phaseolus vulgaris</name>
    <name type="common">Kidney bean</name>
    <name type="synonym">French bean</name>
    <dbReference type="NCBI Taxonomy" id="3885"/>
    <lineage>
        <taxon>Eukaryota</taxon>
        <taxon>Viridiplantae</taxon>
        <taxon>Streptophyta</taxon>
        <taxon>Embryophyta</taxon>
        <taxon>Tracheophyta</taxon>
        <taxon>Spermatophyta</taxon>
        <taxon>Magnoliopsida</taxon>
        <taxon>eudicotyledons</taxon>
        <taxon>Gunneridae</taxon>
        <taxon>Pentapetalae</taxon>
        <taxon>rosids</taxon>
        <taxon>fabids</taxon>
        <taxon>Fabales</taxon>
        <taxon>Fabaceae</taxon>
        <taxon>Papilionoideae</taxon>
        <taxon>50 kb inversion clade</taxon>
        <taxon>NPAAA clade</taxon>
        <taxon>indigoferoid/millettioid clade</taxon>
        <taxon>Phaseoleae</taxon>
        <taxon>Phaseolus</taxon>
    </lineage>
</organism>
<evidence type="ECO:0000313" key="2">
    <source>
        <dbReference type="EMBL" id="ESW31099.1"/>
    </source>
</evidence>
<proteinExistence type="predicted"/>
<reference evidence="3" key="1">
    <citation type="journal article" date="2014" name="Nat. Genet.">
        <title>A reference genome for common bean and genome-wide analysis of dual domestications.</title>
        <authorList>
            <person name="Schmutz J."/>
            <person name="McClean P.E."/>
            <person name="Mamidi S."/>
            <person name="Wu G.A."/>
            <person name="Cannon S.B."/>
            <person name="Grimwood J."/>
            <person name="Jenkins J."/>
            <person name="Shu S."/>
            <person name="Song Q."/>
            <person name="Chavarro C."/>
            <person name="Torres-Torres M."/>
            <person name="Geffroy V."/>
            <person name="Moghaddam S.M."/>
            <person name="Gao D."/>
            <person name="Abernathy B."/>
            <person name="Barry K."/>
            <person name="Blair M."/>
            <person name="Brick M.A."/>
            <person name="Chovatia M."/>
            <person name="Gepts P."/>
            <person name="Goodstein D.M."/>
            <person name="Gonzales M."/>
            <person name="Hellsten U."/>
            <person name="Hyten D.L."/>
            <person name="Jia G."/>
            <person name="Kelly J.D."/>
            <person name="Kudrna D."/>
            <person name="Lee R."/>
            <person name="Richard M.M."/>
            <person name="Miklas P.N."/>
            <person name="Osorno J.M."/>
            <person name="Rodrigues J."/>
            <person name="Thareau V."/>
            <person name="Urrea C.A."/>
            <person name="Wang M."/>
            <person name="Yu Y."/>
            <person name="Zhang M."/>
            <person name="Wing R.A."/>
            <person name="Cregan P.B."/>
            <person name="Rokhsar D.S."/>
            <person name="Jackson S.A."/>
        </authorList>
    </citation>
    <scope>NUCLEOTIDE SEQUENCE [LARGE SCALE GENOMIC DNA]</scope>
    <source>
        <strain evidence="3">cv. G19833</strain>
    </source>
</reference>
<feature type="compositionally biased region" description="Basic and acidic residues" evidence="1">
    <location>
        <begin position="72"/>
        <end position="82"/>
    </location>
</feature>
<evidence type="ECO:0000256" key="1">
    <source>
        <dbReference type="SAM" id="MobiDB-lite"/>
    </source>
</evidence>
<protein>
    <submittedName>
        <fullName evidence="2">Uncharacterized protein</fullName>
    </submittedName>
</protein>
<gene>
    <name evidence="2" type="ORF">PHAVU_002G209000g</name>
</gene>
<accession>V7CLP8</accession>
<evidence type="ECO:0000313" key="3">
    <source>
        <dbReference type="Proteomes" id="UP000000226"/>
    </source>
</evidence>
<name>V7CLP8_PHAVU</name>
<keyword evidence="3" id="KW-1185">Reference proteome</keyword>
<feature type="compositionally biased region" description="Polar residues" evidence="1">
    <location>
        <begin position="83"/>
        <end position="99"/>
    </location>
</feature>
<dbReference type="Gramene" id="ESW31099">
    <property type="protein sequence ID" value="ESW31099"/>
    <property type="gene ID" value="PHAVU_002G209000g"/>
</dbReference>
<dbReference type="EMBL" id="CM002289">
    <property type="protein sequence ID" value="ESW31099.1"/>
    <property type="molecule type" value="Genomic_DNA"/>
</dbReference>